<dbReference type="AlphaFoldDB" id="A0A8E0VMF7"/>
<comment type="caution">
    <text evidence="1">The sequence shown here is derived from an EMBL/GenBank/DDBJ whole genome shotgun (WGS) entry which is preliminary data.</text>
</comment>
<evidence type="ECO:0000313" key="1">
    <source>
        <dbReference type="EMBL" id="KAA0196992.1"/>
    </source>
</evidence>
<organism evidence="1 2">
    <name type="scientific">Fasciolopsis buskii</name>
    <dbReference type="NCBI Taxonomy" id="27845"/>
    <lineage>
        <taxon>Eukaryota</taxon>
        <taxon>Metazoa</taxon>
        <taxon>Spiralia</taxon>
        <taxon>Lophotrochozoa</taxon>
        <taxon>Platyhelminthes</taxon>
        <taxon>Trematoda</taxon>
        <taxon>Digenea</taxon>
        <taxon>Plagiorchiida</taxon>
        <taxon>Echinostomata</taxon>
        <taxon>Echinostomatoidea</taxon>
        <taxon>Fasciolidae</taxon>
        <taxon>Fasciolopsis</taxon>
    </lineage>
</organism>
<keyword evidence="2" id="KW-1185">Reference proteome</keyword>
<name>A0A8E0VMF7_9TREM</name>
<protein>
    <submittedName>
        <fullName evidence="1">Uncharacterized protein</fullName>
    </submittedName>
</protein>
<accession>A0A8E0VMF7</accession>
<proteinExistence type="predicted"/>
<dbReference type="OrthoDB" id="6224738at2759"/>
<evidence type="ECO:0000313" key="2">
    <source>
        <dbReference type="Proteomes" id="UP000728185"/>
    </source>
</evidence>
<sequence>MINPTIEKFEDAIGSCSDEILTLGGNRRDCVRCVNDLFSECLKFCVSSAFACRNACVSARTYGKFSCKANLE</sequence>
<gene>
    <name evidence="1" type="ORF">FBUS_03884</name>
</gene>
<reference evidence="1" key="1">
    <citation type="submission" date="2019-05" db="EMBL/GenBank/DDBJ databases">
        <title>Annotation for the trematode Fasciolopsis buski.</title>
        <authorList>
            <person name="Choi Y.-J."/>
        </authorList>
    </citation>
    <scope>NUCLEOTIDE SEQUENCE</scope>
    <source>
        <strain evidence="1">HT</strain>
        <tissue evidence="1">Whole worm</tissue>
    </source>
</reference>
<dbReference type="Proteomes" id="UP000728185">
    <property type="component" value="Unassembled WGS sequence"/>
</dbReference>
<dbReference type="EMBL" id="LUCM01002690">
    <property type="protein sequence ID" value="KAA0196992.1"/>
    <property type="molecule type" value="Genomic_DNA"/>
</dbReference>